<dbReference type="GeneID" id="14211396"/>
<dbReference type="Gene3D" id="3.30.300.30">
    <property type="match status" value="1"/>
</dbReference>
<evidence type="ECO:0000259" key="4">
    <source>
        <dbReference type="Pfam" id="PF13193"/>
    </source>
</evidence>
<dbReference type="KEGG" id="clg:Calag_0136"/>
<dbReference type="HOGENOM" id="CLU_000022_59_7_2"/>
<dbReference type="InterPro" id="IPR042099">
    <property type="entry name" value="ANL_N_sf"/>
</dbReference>
<dbReference type="OrthoDB" id="193284at2157"/>
<dbReference type="InterPro" id="IPR025110">
    <property type="entry name" value="AMP-bd_C"/>
</dbReference>
<dbReference type="Pfam" id="PF13193">
    <property type="entry name" value="AMP-binding_C"/>
    <property type="match status" value="1"/>
</dbReference>
<feature type="domain" description="AMP-binding enzyme C-terminal" evidence="4">
    <location>
        <begin position="463"/>
        <end position="539"/>
    </location>
</feature>
<protein>
    <submittedName>
        <fullName evidence="5">Acyl-CoA synthetase (AMP-forming)/AMP-acid ligase II</fullName>
    </submittedName>
</protein>
<dbReference type="InterPro" id="IPR000873">
    <property type="entry name" value="AMP-dep_synth/lig_dom"/>
</dbReference>
<sequence>MVVIHSKDVINKYVSEGWWDNITLIERFKRNVLKNPRRLAIIDPANKKDLADLNPERITYEELYERVLRGASFLLDKGIFKDKIVLVQFPNTIELVIAYLSSWLASSIISPIPLQWRSHEIRHVCNTIRPDIYMLIDKYKETDYISMAKDLANNECLGIKNIITLKEWHDITINYKIREDVNENYLNGNDIATIAWTSGTEADPKAAPLTHNNWGFLRFLYDGEKYQGGILNDGEVIAVSSPLINMAAIGVGLIPWIIVSGTLVLHHPFDPELFYKQLINEGVTFTLMVPAVVVSLLKQGLINEKLKLKYLAVGAAPPPPWTFIELNNKGIQPINIWGQNEGTGLFSTNENIEDLEKRARAFPWPHRNLKWKQIFYNAIETKIVDPAGNEINEPGQVGELCYKSPFTMAGYYNQPQFTKRSFDENGFFCTGDYFQVVDEKTIAFFDRKKDIVNRGGFKIPTAEVEDLLKKHPKILDAAVVGWPDQRLGEVVAAFVVVKQGETISLDEIKKFMDEQQVAKYKWPERLLIVEQIPRNPVGKVMKNVLREKVKELAKSNP</sequence>
<name>L0A922_CALLD</name>
<dbReference type="Gene3D" id="3.40.50.12780">
    <property type="entry name" value="N-terminal domain of ligase-like"/>
    <property type="match status" value="1"/>
</dbReference>
<dbReference type="RefSeq" id="WP_015231822.1">
    <property type="nucleotide sequence ID" value="NC_019791.1"/>
</dbReference>
<dbReference type="FunFam" id="3.30.300.30:FF:000008">
    <property type="entry name" value="2,3-dihydroxybenzoate-AMP ligase"/>
    <property type="match status" value="1"/>
</dbReference>
<dbReference type="CDD" id="cd04433">
    <property type="entry name" value="AFD_class_I"/>
    <property type="match status" value="1"/>
</dbReference>
<dbReference type="SUPFAM" id="SSF56801">
    <property type="entry name" value="Acetyl-CoA synthetase-like"/>
    <property type="match status" value="1"/>
</dbReference>
<comment type="similarity">
    <text evidence="1">Belongs to the ATP-dependent AMP-binding enzyme family.</text>
</comment>
<dbReference type="GO" id="GO:0016405">
    <property type="term" value="F:CoA-ligase activity"/>
    <property type="evidence" value="ECO:0007669"/>
    <property type="project" value="TreeGrafter"/>
</dbReference>
<dbReference type="InterPro" id="IPR045851">
    <property type="entry name" value="AMP-bd_C_sf"/>
</dbReference>
<proteinExistence type="inferred from homology"/>
<dbReference type="eggNOG" id="arCOG00856">
    <property type="taxonomic scope" value="Archaea"/>
</dbReference>
<evidence type="ECO:0000256" key="2">
    <source>
        <dbReference type="ARBA" id="ARBA00022598"/>
    </source>
</evidence>
<dbReference type="InParanoid" id="L0A922"/>
<dbReference type="EMBL" id="CP003378">
    <property type="protein sequence ID" value="AFZ69924.1"/>
    <property type="molecule type" value="Genomic_DNA"/>
</dbReference>
<accession>L0A922</accession>
<keyword evidence="2 5" id="KW-0436">Ligase</keyword>
<dbReference type="PANTHER" id="PTHR24096:SF149">
    <property type="entry name" value="AMP-BINDING DOMAIN-CONTAINING PROTEIN-RELATED"/>
    <property type="match status" value="1"/>
</dbReference>
<dbReference type="Pfam" id="PF00501">
    <property type="entry name" value="AMP-binding"/>
    <property type="match status" value="1"/>
</dbReference>
<feature type="domain" description="AMP-dependent synthetase/ligase" evidence="3">
    <location>
        <begin position="28"/>
        <end position="412"/>
    </location>
</feature>
<dbReference type="AlphaFoldDB" id="L0A922"/>
<dbReference type="PANTHER" id="PTHR24096">
    <property type="entry name" value="LONG-CHAIN-FATTY-ACID--COA LIGASE"/>
    <property type="match status" value="1"/>
</dbReference>
<dbReference type="STRING" id="1056495.Calag_0136"/>
<dbReference type="Proteomes" id="UP000010469">
    <property type="component" value="Chromosome"/>
</dbReference>
<evidence type="ECO:0000313" key="6">
    <source>
        <dbReference type="Proteomes" id="UP000010469"/>
    </source>
</evidence>
<evidence type="ECO:0000259" key="3">
    <source>
        <dbReference type="Pfam" id="PF00501"/>
    </source>
</evidence>
<gene>
    <name evidence="5" type="ordered locus">Calag_0136</name>
</gene>
<evidence type="ECO:0000313" key="5">
    <source>
        <dbReference type="EMBL" id="AFZ69924.1"/>
    </source>
</evidence>
<keyword evidence="6" id="KW-1185">Reference proteome</keyword>
<evidence type="ECO:0000256" key="1">
    <source>
        <dbReference type="ARBA" id="ARBA00006432"/>
    </source>
</evidence>
<organism evidence="5 6">
    <name type="scientific">Caldisphaera lagunensis (strain DSM 15908 / JCM 11604 / ANMR 0165 / IC-154)</name>
    <dbReference type="NCBI Taxonomy" id="1056495"/>
    <lineage>
        <taxon>Archaea</taxon>
        <taxon>Thermoproteota</taxon>
        <taxon>Thermoprotei</taxon>
        <taxon>Acidilobales</taxon>
        <taxon>Caldisphaeraceae</taxon>
        <taxon>Caldisphaera</taxon>
    </lineage>
</organism>
<reference evidence="6" key="1">
    <citation type="submission" date="2012-03" db="EMBL/GenBank/DDBJ databases">
        <title>Complete genome of Caldisphaera lagunensis DSM 15908.</title>
        <authorList>
            <person name="Lucas S."/>
            <person name="Copeland A."/>
            <person name="Lapidus A."/>
            <person name="Glavina del Rio T."/>
            <person name="Dalin E."/>
            <person name="Tice H."/>
            <person name="Bruce D."/>
            <person name="Goodwin L."/>
            <person name="Pitluck S."/>
            <person name="Peters L."/>
            <person name="Mikhailova N."/>
            <person name="Teshima H."/>
            <person name="Kyrpides N."/>
            <person name="Mavromatis K."/>
            <person name="Ivanova N."/>
            <person name="Brettin T."/>
            <person name="Detter J.C."/>
            <person name="Han C."/>
            <person name="Larimer F."/>
            <person name="Land M."/>
            <person name="Hauser L."/>
            <person name="Markowitz V."/>
            <person name="Cheng J.-F."/>
            <person name="Hugenholtz P."/>
            <person name="Woyke T."/>
            <person name="Wu D."/>
            <person name="Spring S."/>
            <person name="Schroeder M."/>
            <person name="Brambilla E."/>
            <person name="Klenk H.-P."/>
            <person name="Eisen J.A."/>
        </authorList>
    </citation>
    <scope>NUCLEOTIDE SEQUENCE [LARGE SCALE GENOMIC DNA]</scope>
    <source>
        <strain evidence="6">DSM 15908 / JCM 11604 / IC-154</strain>
    </source>
</reference>